<proteinExistence type="predicted"/>
<feature type="repeat" description="WD" evidence="1">
    <location>
        <begin position="61"/>
        <end position="93"/>
    </location>
</feature>
<dbReference type="PANTHER" id="PTHR19847:SF7">
    <property type="entry name" value="DDB1- AND CUL4-ASSOCIATED FACTOR 11"/>
    <property type="match status" value="1"/>
</dbReference>
<dbReference type="Pfam" id="PF00400">
    <property type="entry name" value="WD40"/>
    <property type="match status" value="1"/>
</dbReference>
<dbReference type="PROSITE" id="PS50294">
    <property type="entry name" value="WD_REPEATS_REGION"/>
    <property type="match status" value="1"/>
</dbReference>
<dbReference type="SMART" id="SM00320">
    <property type="entry name" value="WD40"/>
    <property type="match status" value="1"/>
</dbReference>
<feature type="region of interest" description="Disordered" evidence="2">
    <location>
        <begin position="101"/>
        <end position="121"/>
    </location>
</feature>
<dbReference type="InParanoid" id="W5LYJ5"/>
<dbReference type="AlphaFoldDB" id="W5LYJ5"/>
<dbReference type="Ensembl" id="ENSLOCT00000001206.1">
    <property type="protein sequence ID" value="ENSLOCP00000001202.1"/>
    <property type="gene ID" value="ENSLOCG00000001072.1"/>
</dbReference>
<keyword evidence="1" id="KW-0853">WD repeat</keyword>
<evidence type="ECO:0000256" key="2">
    <source>
        <dbReference type="SAM" id="MobiDB-lite"/>
    </source>
</evidence>
<dbReference type="InterPro" id="IPR001680">
    <property type="entry name" value="WD40_rpt"/>
</dbReference>
<feature type="compositionally biased region" description="Basic and acidic residues" evidence="2">
    <location>
        <begin position="101"/>
        <end position="111"/>
    </location>
</feature>
<dbReference type="PROSITE" id="PS50082">
    <property type="entry name" value="WD_REPEATS_2"/>
    <property type="match status" value="1"/>
</dbReference>
<dbReference type="SUPFAM" id="SSF50978">
    <property type="entry name" value="WD40 repeat-like"/>
    <property type="match status" value="1"/>
</dbReference>
<reference evidence="3" key="3">
    <citation type="submission" date="2025-09" db="UniProtKB">
        <authorList>
            <consortium name="Ensembl"/>
        </authorList>
    </citation>
    <scope>IDENTIFICATION</scope>
</reference>
<accession>W5LYJ5</accession>
<sequence>MNPSLSVQCSCTGVSSQCVCMNPSLSVQCSCTGVSSQCVCINPSLSISVYDVLTGCVVSRLSDHDACVRDVSWHPYEANIISSSWDGGVRLWEHRQSHLFDEERERERAPDMEEEEEGETE</sequence>
<evidence type="ECO:0000313" key="4">
    <source>
        <dbReference type="Proteomes" id="UP000018468"/>
    </source>
</evidence>
<dbReference type="InterPro" id="IPR051859">
    <property type="entry name" value="DCAF"/>
</dbReference>
<dbReference type="HOGENOM" id="CLU_2037294_0_0_1"/>
<dbReference type="Bgee" id="ENSLOCG00000001072">
    <property type="expression patterns" value="Expressed in camera-type eye and 13 other cell types or tissues"/>
</dbReference>
<evidence type="ECO:0000256" key="1">
    <source>
        <dbReference type="PROSITE-ProRule" id="PRU00221"/>
    </source>
</evidence>
<dbReference type="Gene3D" id="2.130.10.10">
    <property type="entry name" value="YVTN repeat-like/Quinoprotein amine dehydrogenase"/>
    <property type="match status" value="1"/>
</dbReference>
<name>W5LYJ5_LEPOC</name>
<keyword evidence="4" id="KW-1185">Reference proteome</keyword>
<dbReference type="STRING" id="7918.ENSLOCP00000001202"/>
<dbReference type="eggNOG" id="KOG0266">
    <property type="taxonomic scope" value="Eukaryota"/>
</dbReference>
<reference evidence="3" key="2">
    <citation type="submission" date="2025-08" db="UniProtKB">
        <authorList>
            <consortium name="Ensembl"/>
        </authorList>
    </citation>
    <scope>IDENTIFICATION</scope>
</reference>
<protein>
    <submittedName>
        <fullName evidence="3">Uncharacterized protein</fullName>
    </submittedName>
</protein>
<feature type="compositionally biased region" description="Acidic residues" evidence="2">
    <location>
        <begin position="112"/>
        <end position="121"/>
    </location>
</feature>
<dbReference type="PANTHER" id="PTHR19847">
    <property type="entry name" value="DDB1- AND CUL4-ASSOCIATED FACTOR 11"/>
    <property type="match status" value="1"/>
</dbReference>
<dbReference type="InterPro" id="IPR015943">
    <property type="entry name" value="WD40/YVTN_repeat-like_dom_sf"/>
</dbReference>
<reference evidence="4" key="1">
    <citation type="submission" date="2011-12" db="EMBL/GenBank/DDBJ databases">
        <title>The Draft Genome of Lepisosteus oculatus.</title>
        <authorList>
            <consortium name="The Broad Institute Genome Assembly &amp; Analysis Group"/>
            <consortium name="Computational R&amp;D Group"/>
            <consortium name="and Sequencing Platform"/>
            <person name="Di Palma F."/>
            <person name="Alfoldi J."/>
            <person name="Johnson J."/>
            <person name="Berlin A."/>
            <person name="Gnerre S."/>
            <person name="Jaffe D."/>
            <person name="MacCallum I."/>
            <person name="Young S."/>
            <person name="Walker B.J."/>
            <person name="Lander E.S."/>
            <person name="Lindblad-Toh K."/>
        </authorList>
    </citation>
    <scope>NUCLEOTIDE SEQUENCE [LARGE SCALE GENOMIC DNA]</scope>
</reference>
<organism evidence="3 4">
    <name type="scientific">Lepisosteus oculatus</name>
    <name type="common">Spotted gar</name>
    <dbReference type="NCBI Taxonomy" id="7918"/>
    <lineage>
        <taxon>Eukaryota</taxon>
        <taxon>Metazoa</taxon>
        <taxon>Chordata</taxon>
        <taxon>Craniata</taxon>
        <taxon>Vertebrata</taxon>
        <taxon>Euteleostomi</taxon>
        <taxon>Actinopterygii</taxon>
        <taxon>Neopterygii</taxon>
        <taxon>Holostei</taxon>
        <taxon>Semionotiformes</taxon>
        <taxon>Lepisosteidae</taxon>
        <taxon>Lepisosteus</taxon>
    </lineage>
</organism>
<dbReference type="InterPro" id="IPR036322">
    <property type="entry name" value="WD40_repeat_dom_sf"/>
</dbReference>
<dbReference type="Proteomes" id="UP000018468">
    <property type="component" value="Unassembled WGS sequence"/>
</dbReference>
<evidence type="ECO:0000313" key="3">
    <source>
        <dbReference type="Ensembl" id="ENSLOCP00000001202.1"/>
    </source>
</evidence>